<keyword evidence="11" id="KW-1133">Transmembrane helix</keyword>
<proteinExistence type="predicted"/>
<dbReference type="InParanoid" id="B7GEC8"/>
<comment type="catalytic activity">
    <reaction evidence="8">
        <text>L-seryl-[protein] + ATP = O-phospho-L-seryl-[protein] + ADP + H(+)</text>
        <dbReference type="Rhea" id="RHEA:17989"/>
        <dbReference type="Rhea" id="RHEA-COMP:9863"/>
        <dbReference type="Rhea" id="RHEA-COMP:11604"/>
        <dbReference type="ChEBI" id="CHEBI:15378"/>
        <dbReference type="ChEBI" id="CHEBI:29999"/>
        <dbReference type="ChEBI" id="CHEBI:30616"/>
        <dbReference type="ChEBI" id="CHEBI:83421"/>
        <dbReference type="ChEBI" id="CHEBI:456216"/>
        <dbReference type="EC" id="2.7.11.1"/>
    </reaction>
</comment>
<dbReference type="eggNOG" id="ENOG502S5CA">
    <property type="taxonomic scope" value="Eukaryota"/>
</dbReference>
<feature type="region of interest" description="Disordered" evidence="10">
    <location>
        <begin position="606"/>
        <end position="700"/>
    </location>
</feature>
<keyword evidence="11" id="KW-0812">Transmembrane</keyword>
<evidence type="ECO:0000256" key="1">
    <source>
        <dbReference type="ARBA" id="ARBA00012513"/>
    </source>
</evidence>
<keyword evidence="14" id="KW-1185">Reference proteome</keyword>
<dbReference type="HOGENOM" id="CLU_012692_0_0_1"/>
<name>B7GEC8_PHATC</name>
<dbReference type="PaxDb" id="2850-Phatr50519"/>
<evidence type="ECO:0000313" key="14">
    <source>
        <dbReference type="Proteomes" id="UP000000759"/>
    </source>
</evidence>
<dbReference type="InterPro" id="IPR008271">
    <property type="entry name" value="Ser/Thr_kinase_AS"/>
</dbReference>
<feature type="transmembrane region" description="Helical" evidence="11">
    <location>
        <begin position="580"/>
        <end position="600"/>
    </location>
</feature>
<feature type="compositionally biased region" description="Polar residues" evidence="10">
    <location>
        <begin position="676"/>
        <end position="700"/>
    </location>
</feature>
<reference evidence="14" key="2">
    <citation type="submission" date="2008-08" db="EMBL/GenBank/DDBJ databases">
        <authorList>
            <consortium name="Diatom Consortium"/>
            <person name="Grigoriev I."/>
            <person name="Grimwood J."/>
            <person name="Kuo A."/>
            <person name="Otillar R.P."/>
            <person name="Salamov A."/>
            <person name="Detter J.C."/>
            <person name="Lindquist E."/>
            <person name="Shapiro H."/>
            <person name="Lucas S."/>
            <person name="Glavina del Rio T."/>
            <person name="Pitluck S."/>
            <person name="Rokhsar D."/>
            <person name="Bowler C."/>
        </authorList>
    </citation>
    <scope>GENOME REANNOTATION</scope>
    <source>
        <strain evidence="14">CCAP 1055/1</strain>
    </source>
</reference>
<dbReference type="InterPro" id="IPR017441">
    <property type="entry name" value="Protein_kinase_ATP_BS"/>
</dbReference>
<dbReference type="InterPro" id="IPR059179">
    <property type="entry name" value="MLKL-like_MCAfunc"/>
</dbReference>
<dbReference type="InterPro" id="IPR011889">
    <property type="entry name" value="Liste_lipo_26"/>
</dbReference>
<dbReference type="InterPro" id="IPR051681">
    <property type="entry name" value="Ser/Thr_Kinases-Pseudokinases"/>
</dbReference>
<protein>
    <recommendedName>
        <fullName evidence="1">non-specific serine/threonine protein kinase</fullName>
        <ecNumber evidence="1">2.7.11.1</ecNumber>
    </recommendedName>
</protein>
<dbReference type="RefSeq" id="XP_002185412.1">
    <property type="nucleotide sequence ID" value="XM_002185376.1"/>
</dbReference>
<organism evidence="13 14">
    <name type="scientific">Phaeodactylum tricornutum (strain CCAP 1055/1)</name>
    <dbReference type="NCBI Taxonomy" id="556484"/>
    <lineage>
        <taxon>Eukaryota</taxon>
        <taxon>Sar</taxon>
        <taxon>Stramenopiles</taxon>
        <taxon>Ochrophyta</taxon>
        <taxon>Bacillariophyta</taxon>
        <taxon>Bacillariophyceae</taxon>
        <taxon>Bacillariophycidae</taxon>
        <taxon>Naviculales</taxon>
        <taxon>Phaeodactylaceae</taxon>
        <taxon>Phaeodactylum</taxon>
    </lineage>
</organism>
<reference evidence="13 14" key="1">
    <citation type="journal article" date="2008" name="Nature">
        <title>The Phaeodactylum genome reveals the evolutionary history of diatom genomes.</title>
        <authorList>
            <person name="Bowler C."/>
            <person name="Allen A.E."/>
            <person name="Badger J.H."/>
            <person name="Grimwood J."/>
            <person name="Jabbari K."/>
            <person name="Kuo A."/>
            <person name="Maheswari U."/>
            <person name="Martens C."/>
            <person name="Maumus F."/>
            <person name="Otillar R.P."/>
            <person name="Rayko E."/>
            <person name="Salamov A."/>
            <person name="Vandepoele K."/>
            <person name="Beszteri B."/>
            <person name="Gruber A."/>
            <person name="Heijde M."/>
            <person name="Katinka M."/>
            <person name="Mock T."/>
            <person name="Valentin K."/>
            <person name="Verret F."/>
            <person name="Berges J.A."/>
            <person name="Brownlee C."/>
            <person name="Cadoret J.P."/>
            <person name="Chiovitti A."/>
            <person name="Choi C.J."/>
            <person name="Coesel S."/>
            <person name="De Martino A."/>
            <person name="Detter J.C."/>
            <person name="Durkin C."/>
            <person name="Falciatore A."/>
            <person name="Fournet J."/>
            <person name="Haruta M."/>
            <person name="Huysman M.J."/>
            <person name="Jenkins B.D."/>
            <person name="Jiroutova K."/>
            <person name="Jorgensen R.E."/>
            <person name="Joubert Y."/>
            <person name="Kaplan A."/>
            <person name="Kroger N."/>
            <person name="Kroth P.G."/>
            <person name="La Roche J."/>
            <person name="Lindquist E."/>
            <person name="Lommer M."/>
            <person name="Martin-Jezequel V."/>
            <person name="Lopez P.J."/>
            <person name="Lucas S."/>
            <person name="Mangogna M."/>
            <person name="McGinnis K."/>
            <person name="Medlin L.K."/>
            <person name="Montsant A."/>
            <person name="Oudot-Le Secq M.P."/>
            <person name="Napoli C."/>
            <person name="Obornik M."/>
            <person name="Parker M.S."/>
            <person name="Petit J.L."/>
            <person name="Porcel B.M."/>
            <person name="Poulsen N."/>
            <person name="Robison M."/>
            <person name="Rychlewski L."/>
            <person name="Rynearson T.A."/>
            <person name="Schmutz J."/>
            <person name="Shapiro H."/>
            <person name="Siaut M."/>
            <person name="Stanley M."/>
            <person name="Sussman M.R."/>
            <person name="Taylor A.R."/>
            <person name="Vardi A."/>
            <person name="von Dassow P."/>
            <person name="Vyverman W."/>
            <person name="Willis A."/>
            <person name="Wyrwicz L.S."/>
            <person name="Rokhsar D.S."/>
            <person name="Weissenbach J."/>
            <person name="Armbrust E.V."/>
            <person name="Green B.R."/>
            <person name="Van de Peer Y."/>
            <person name="Grigoriev I.V."/>
        </authorList>
    </citation>
    <scope>NUCLEOTIDE SEQUENCE [LARGE SCALE GENOMIC DNA]</scope>
    <source>
        <strain evidence="13 14">CCAP 1055/1</strain>
    </source>
</reference>
<keyword evidence="4 9" id="KW-0547">Nucleotide-binding</keyword>
<evidence type="ECO:0000256" key="9">
    <source>
        <dbReference type="PROSITE-ProRule" id="PRU10141"/>
    </source>
</evidence>
<dbReference type="GeneID" id="7199241"/>
<feature type="binding site" evidence="9">
    <location>
        <position position="253"/>
    </location>
    <ligand>
        <name>ATP</name>
        <dbReference type="ChEBI" id="CHEBI:30616"/>
    </ligand>
</feature>
<dbReference type="EC" id="2.7.11.1" evidence="1"/>
<dbReference type="NCBIfam" id="TIGR02167">
    <property type="entry name" value="Liste_lipo_26"/>
    <property type="match status" value="3"/>
</dbReference>
<evidence type="ECO:0000256" key="6">
    <source>
        <dbReference type="ARBA" id="ARBA00022840"/>
    </source>
</evidence>
<dbReference type="GO" id="GO:0004674">
    <property type="term" value="F:protein serine/threonine kinase activity"/>
    <property type="evidence" value="ECO:0007669"/>
    <property type="project" value="UniProtKB-KW"/>
</dbReference>
<evidence type="ECO:0000256" key="11">
    <source>
        <dbReference type="SAM" id="Phobius"/>
    </source>
</evidence>
<dbReference type="SMART" id="SM00220">
    <property type="entry name" value="S_TKc"/>
    <property type="match status" value="1"/>
</dbReference>
<dbReference type="Gene3D" id="1.10.510.10">
    <property type="entry name" value="Transferase(Phosphotransferase) domain 1"/>
    <property type="match status" value="1"/>
</dbReference>
<feature type="region of interest" description="Disordered" evidence="10">
    <location>
        <begin position="544"/>
        <end position="573"/>
    </location>
</feature>
<evidence type="ECO:0000313" key="13">
    <source>
        <dbReference type="EMBL" id="EEC43081.1"/>
    </source>
</evidence>
<evidence type="ECO:0000256" key="10">
    <source>
        <dbReference type="SAM" id="MobiDB-lite"/>
    </source>
</evidence>
<evidence type="ECO:0000256" key="5">
    <source>
        <dbReference type="ARBA" id="ARBA00022777"/>
    </source>
</evidence>
<keyword evidence="3" id="KW-0808">Transferase</keyword>
<dbReference type="Pfam" id="PF00069">
    <property type="entry name" value="Pkinase"/>
    <property type="match status" value="1"/>
</dbReference>
<dbReference type="GO" id="GO:0005524">
    <property type="term" value="F:ATP binding"/>
    <property type="evidence" value="ECO:0007669"/>
    <property type="project" value="UniProtKB-UniRule"/>
</dbReference>
<dbReference type="PROSITE" id="PS50011">
    <property type="entry name" value="PROTEIN_KINASE_DOM"/>
    <property type="match status" value="1"/>
</dbReference>
<evidence type="ECO:0000256" key="2">
    <source>
        <dbReference type="ARBA" id="ARBA00022527"/>
    </source>
</evidence>
<gene>
    <name evidence="13" type="ORF">PHATRDRAFT_50519</name>
</gene>
<comment type="catalytic activity">
    <reaction evidence="7">
        <text>L-threonyl-[protein] + ATP = O-phospho-L-threonyl-[protein] + ADP + H(+)</text>
        <dbReference type="Rhea" id="RHEA:46608"/>
        <dbReference type="Rhea" id="RHEA-COMP:11060"/>
        <dbReference type="Rhea" id="RHEA-COMP:11605"/>
        <dbReference type="ChEBI" id="CHEBI:15378"/>
        <dbReference type="ChEBI" id="CHEBI:30013"/>
        <dbReference type="ChEBI" id="CHEBI:30616"/>
        <dbReference type="ChEBI" id="CHEBI:61977"/>
        <dbReference type="ChEBI" id="CHEBI:456216"/>
        <dbReference type="EC" id="2.7.11.1"/>
    </reaction>
</comment>
<dbReference type="PANTHER" id="PTHR44329">
    <property type="entry name" value="SERINE/THREONINE-PROTEIN KINASE TNNI3K-RELATED"/>
    <property type="match status" value="1"/>
</dbReference>
<evidence type="ECO:0000259" key="12">
    <source>
        <dbReference type="PROSITE" id="PS50011"/>
    </source>
</evidence>
<accession>B7GEC8</accession>
<feature type="compositionally biased region" description="Low complexity" evidence="10">
    <location>
        <begin position="644"/>
        <end position="668"/>
    </location>
</feature>
<keyword evidence="5" id="KW-0418">Kinase</keyword>
<feature type="domain" description="Protein kinase" evidence="12">
    <location>
        <begin position="226"/>
        <end position="527"/>
    </location>
</feature>
<dbReference type="PROSITE" id="PS00108">
    <property type="entry name" value="PROTEIN_KINASE_ST"/>
    <property type="match status" value="1"/>
</dbReference>
<dbReference type="CDD" id="cd21037">
    <property type="entry name" value="MLKL_NTD"/>
    <property type="match status" value="1"/>
</dbReference>
<dbReference type="InterPro" id="IPR000719">
    <property type="entry name" value="Prot_kinase_dom"/>
</dbReference>
<keyword evidence="6 9" id="KW-0067">ATP-binding</keyword>
<dbReference type="OrthoDB" id="198852at2759"/>
<dbReference type="Proteomes" id="UP000000759">
    <property type="component" value="Chromosome 30"/>
</dbReference>
<dbReference type="PANTHER" id="PTHR44329:SF285">
    <property type="entry name" value="V-MOS MOLONEY MURINE SARCOMA VIRAL ONCO HOMOLOG"/>
    <property type="match status" value="1"/>
</dbReference>
<evidence type="ECO:0000256" key="3">
    <source>
        <dbReference type="ARBA" id="ARBA00022679"/>
    </source>
</evidence>
<dbReference type="KEGG" id="pti:PHATRDRAFT_50519"/>
<sequence length="982" mass="106890">MADVVFYSLVALAKAGIECCQNAQVYKAEAVRIGERLTMIVALARQWRGGCSNEQLECFHRVVVNVHECMKAAFLSESKSVAWNRKLKVTLQSQMLLENLVQAESQLNTAIADFQVMQSNTIFSDFLDFKEGVKEMLDRFGSCVMNQSGSVTIKQQFDQVLAETQDQAPEIGISTPEDGRYNATIKYDPAGQTGGKLQQRKKSMFRPSEEDVLAITLRPSLLVFCDDRNNLLGGGGFAEVFHGTYDGRPVAIKRLNVSIRDVMSLSTKQITSDVEQLAAEAILTHKCGAHSNIIQVLGCITALNKTTRPLLVMELMHITLFDALHDHRVKDKLTFSHCLFLLKGIAGALEFLHLQGIVHHDIKSLNILLSEDLTVAKLADFGESKVKGLNTTKPRLERIMTTSCHQGNIIAGTAAYQAPEILSEDVNDISRVCEVYSFGVTVWECVTREIPHMGKKEGSIALLAANKKHLPMLAMPLHPSKDLPTTEIGSWEALRKVAALCLSRDRSMRPTASGVVELWHHVDTPSFPPESLCYASTRCVSDPPLPAHSASQKSTIRGHALDAPDFEEESKAGGLRKRRYTVLSVIAILIGLIVIIVLRLQRSRASSGKSTTFPESEAPSGISISTLPPTQLPRASLIPQTEAPVSLSPPTGPPLSSQSLTTQPSSTSMPPRAGPVSTTPPTISPLTAQSPTTSTQPRLSFQTTQELYDAVDIYTAATDSTNSTAAVTYGYPIGSWDVSQITDFSQVFDSLNRNSAVGIFDEDVSGWDVSAATTMSGMFKGASTFSGDLSLWNVSQVRDTSSMFEGATSFDGNVSLWNVGQVTNMSSMFFEASAFNGDLASWNVGQVTNMSSIFFLASSFTSDLSSWNVAQVTDWFAAFKGAAAFTSDLSKWNVGKVTNMRLMFYHAFDFNSDLTSWDVSQVTDLSSMLEGATAFTGNLCSWLTQIPPSCNVDRMFSFASSCSDLAATVLPDGPMCHACVPM</sequence>
<dbReference type="SUPFAM" id="SSF56112">
    <property type="entry name" value="Protein kinase-like (PK-like)"/>
    <property type="match status" value="1"/>
</dbReference>
<dbReference type="PROSITE" id="PS00107">
    <property type="entry name" value="PROTEIN_KINASE_ATP"/>
    <property type="match status" value="1"/>
</dbReference>
<keyword evidence="11" id="KW-0472">Membrane</keyword>
<dbReference type="InterPro" id="IPR005046">
    <property type="entry name" value="DUF285"/>
</dbReference>
<evidence type="ECO:0000256" key="4">
    <source>
        <dbReference type="ARBA" id="ARBA00022741"/>
    </source>
</evidence>
<dbReference type="InterPro" id="IPR011009">
    <property type="entry name" value="Kinase-like_dom_sf"/>
</dbReference>
<evidence type="ECO:0000256" key="8">
    <source>
        <dbReference type="ARBA" id="ARBA00048679"/>
    </source>
</evidence>
<evidence type="ECO:0000256" key="7">
    <source>
        <dbReference type="ARBA" id="ARBA00047899"/>
    </source>
</evidence>
<dbReference type="EMBL" id="CM000632">
    <property type="protein sequence ID" value="EEC43081.1"/>
    <property type="molecule type" value="Genomic_DNA"/>
</dbReference>
<dbReference type="AlphaFoldDB" id="B7GEC8"/>
<dbReference type="Pfam" id="PF03382">
    <property type="entry name" value="DUF285"/>
    <property type="match status" value="1"/>
</dbReference>
<keyword evidence="2" id="KW-0723">Serine/threonine-protein kinase</keyword>